<name>A0AAU9VKY6_9CNID</name>
<proteinExistence type="predicted"/>
<accession>A0AAU9VKY6</accession>
<dbReference type="Proteomes" id="UP001159428">
    <property type="component" value="Unassembled WGS sequence"/>
</dbReference>
<comment type="caution">
    <text evidence="1">The sequence shown here is derived from an EMBL/GenBank/DDBJ whole genome shotgun (WGS) entry which is preliminary data.</text>
</comment>
<gene>
    <name evidence="1" type="ORF">PMEA_00000511</name>
</gene>
<evidence type="ECO:0000313" key="1">
    <source>
        <dbReference type="EMBL" id="CAH3031727.1"/>
    </source>
</evidence>
<evidence type="ECO:0000313" key="2">
    <source>
        <dbReference type="Proteomes" id="UP001159428"/>
    </source>
</evidence>
<organism evidence="1 2">
    <name type="scientific">Pocillopora meandrina</name>
    <dbReference type="NCBI Taxonomy" id="46732"/>
    <lineage>
        <taxon>Eukaryota</taxon>
        <taxon>Metazoa</taxon>
        <taxon>Cnidaria</taxon>
        <taxon>Anthozoa</taxon>
        <taxon>Hexacorallia</taxon>
        <taxon>Scleractinia</taxon>
        <taxon>Astrocoeniina</taxon>
        <taxon>Pocilloporidae</taxon>
        <taxon>Pocillopora</taxon>
    </lineage>
</organism>
<keyword evidence="2" id="KW-1185">Reference proteome</keyword>
<dbReference type="EMBL" id="CALNXJ010000001">
    <property type="protein sequence ID" value="CAH3031727.1"/>
    <property type="molecule type" value="Genomic_DNA"/>
</dbReference>
<dbReference type="AlphaFoldDB" id="A0AAU9VKY6"/>
<protein>
    <submittedName>
        <fullName evidence="1">Uncharacterized protein</fullName>
    </submittedName>
</protein>
<reference evidence="1 2" key="1">
    <citation type="submission" date="2022-05" db="EMBL/GenBank/DDBJ databases">
        <authorList>
            <consortium name="Genoscope - CEA"/>
            <person name="William W."/>
        </authorList>
    </citation>
    <scope>NUCLEOTIDE SEQUENCE [LARGE SCALE GENOMIC DNA]</scope>
</reference>
<sequence>MRYETIPYSKQKAKNRREKLSVLEQKIKKYTAKCDEQPNQEKVSELEILQTEYERQYEYIAQGAIIRSRINWYEHGEKSKFFLNLENYEKKKKQYYKIILRKASLITVTGDLIKEVNSLRYCFIWKGNDENKRAALIDDIEDGGLKMLDIQSMIRIQRVMVLKRFTNKDNNSSWKITLNYFLSQECLDAWSMLRQRSILSYKDIVHQVIWNNKNITVQKISLFEKHLLSKGIVTISDLIPDNGIFLKGVKVLHANLSPIQHFKLMSVVDAIPRDWRRVIRQSAQHLPSHTK</sequence>